<name>A0ABX4KDW8_NOSLI</name>
<evidence type="ECO:0000256" key="1">
    <source>
        <dbReference type="SAM" id="Phobius"/>
    </source>
</evidence>
<dbReference type="Proteomes" id="UP000222523">
    <property type="component" value="Unassembled WGS sequence"/>
</dbReference>
<keyword evidence="1" id="KW-0812">Transmembrane</keyword>
<feature type="non-terminal residue" evidence="3">
    <location>
        <position position="51"/>
    </location>
</feature>
<keyword evidence="1" id="KW-0472">Membrane</keyword>
<dbReference type="EMBL" id="LAHC01000151">
    <property type="protein sequence ID" value="PHJ87859.1"/>
    <property type="molecule type" value="Genomic_DNA"/>
</dbReference>
<reference evidence="3 4" key="1">
    <citation type="submission" date="2015-02" db="EMBL/GenBank/DDBJ databases">
        <title>Nostoc linckia genome annotation.</title>
        <authorList>
            <person name="Zhou Z."/>
        </authorList>
    </citation>
    <scope>NUCLEOTIDE SEQUENCE [LARGE SCALE GENOMIC DNA]</scope>
    <source>
        <strain evidence="4">z7</strain>
    </source>
</reference>
<evidence type="ECO:0000259" key="2">
    <source>
        <dbReference type="Pfam" id="PF13808"/>
    </source>
</evidence>
<proteinExistence type="predicted"/>
<accession>A0ABX4KDW8</accession>
<dbReference type="Pfam" id="PF13808">
    <property type="entry name" value="DDE_Tnp_1_assoc"/>
    <property type="match status" value="1"/>
</dbReference>
<evidence type="ECO:0000313" key="3">
    <source>
        <dbReference type="EMBL" id="PHJ87859.1"/>
    </source>
</evidence>
<comment type="caution">
    <text evidence="3">The sequence shown here is derived from an EMBL/GenBank/DDBJ whole genome shotgun (WGS) entry which is preliminary data.</text>
</comment>
<organism evidence="3 4">
    <name type="scientific">Nostoc linckia z7</name>
    <dbReference type="NCBI Taxonomy" id="1628745"/>
    <lineage>
        <taxon>Bacteria</taxon>
        <taxon>Bacillati</taxon>
        <taxon>Cyanobacteriota</taxon>
        <taxon>Cyanophyceae</taxon>
        <taxon>Nostocales</taxon>
        <taxon>Nostocaceae</taxon>
        <taxon>Nostoc</taxon>
    </lineage>
</organism>
<keyword evidence="1" id="KW-1133">Transmembrane helix</keyword>
<keyword evidence="4" id="KW-1185">Reference proteome</keyword>
<gene>
    <name evidence="3" type="ORF">VF04_34215</name>
</gene>
<feature type="domain" description="H repeat-associated protein N-terminal" evidence="2">
    <location>
        <begin position="11"/>
        <end position="49"/>
    </location>
</feature>
<dbReference type="RefSeq" id="WP_143861961.1">
    <property type="nucleotide sequence ID" value="NZ_LAHC01000151.1"/>
</dbReference>
<feature type="transmembrane region" description="Helical" evidence="1">
    <location>
        <begin position="29"/>
        <end position="49"/>
    </location>
</feature>
<protein>
    <submittedName>
        <fullName evidence="3">Transposase</fullName>
    </submittedName>
</protein>
<evidence type="ECO:0000313" key="4">
    <source>
        <dbReference type="Proteomes" id="UP000222523"/>
    </source>
</evidence>
<sequence>MKLKAKITIADHFAVMSDPRIDRTKRHKLIDILTIAICAVICGADSWVAGG</sequence>
<dbReference type="InterPro" id="IPR032806">
    <property type="entry name" value="YbfD_N"/>
</dbReference>